<evidence type="ECO:0000313" key="1">
    <source>
        <dbReference type="EMBL" id="TCJ16349.1"/>
    </source>
</evidence>
<comment type="caution">
    <text evidence="1">The sequence shown here is derived from an EMBL/GenBank/DDBJ whole genome shotgun (WGS) entry which is preliminary data.</text>
</comment>
<reference evidence="1 2" key="1">
    <citation type="submission" date="2019-03" db="EMBL/GenBank/DDBJ databases">
        <title>Genome sequence of Thiobacillaceae bacterium LSR1, a sulfur-oxidizing bacterium isolated from freshwater sediment.</title>
        <authorList>
            <person name="Li S."/>
        </authorList>
    </citation>
    <scope>NUCLEOTIDE SEQUENCE [LARGE SCALE GENOMIC DNA]</scope>
    <source>
        <strain evidence="1 2">LSR1</strain>
    </source>
</reference>
<dbReference type="Proteomes" id="UP000295443">
    <property type="component" value="Unassembled WGS sequence"/>
</dbReference>
<dbReference type="AlphaFoldDB" id="A0A4R1BGM6"/>
<name>A0A4R1BGM6_9PROT</name>
<keyword evidence="2" id="KW-1185">Reference proteome</keyword>
<proteinExistence type="predicted"/>
<accession>A0A4R1BGM6</accession>
<evidence type="ECO:0000313" key="2">
    <source>
        <dbReference type="Proteomes" id="UP000295443"/>
    </source>
</evidence>
<sequence>MTLSLYSTYKALRRDAAAEKAKQTKTAASPIQNSVCHALALLGMGVEGVSCGGDITASRRP</sequence>
<dbReference type="RefSeq" id="WP_131445277.1">
    <property type="nucleotide sequence ID" value="NZ_SJZB01000018.1"/>
</dbReference>
<protein>
    <submittedName>
        <fullName evidence="1">Uncharacterized protein</fullName>
    </submittedName>
</protein>
<organism evidence="1 2">
    <name type="scientific">Parasulfuritortus cantonensis</name>
    <dbReference type="NCBI Taxonomy" id="2528202"/>
    <lineage>
        <taxon>Bacteria</taxon>
        <taxon>Pseudomonadati</taxon>
        <taxon>Pseudomonadota</taxon>
        <taxon>Betaproteobacteria</taxon>
        <taxon>Nitrosomonadales</taxon>
        <taxon>Thiobacillaceae</taxon>
        <taxon>Parasulfuritortus</taxon>
    </lineage>
</organism>
<dbReference type="EMBL" id="SJZB01000018">
    <property type="protein sequence ID" value="TCJ16349.1"/>
    <property type="molecule type" value="Genomic_DNA"/>
</dbReference>
<gene>
    <name evidence="1" type="ORF">EZJ19_05465</name>
</gene>